<protein>
    <submittedName>
        <fullName evidence="1">Uncharacterized protein</fullName>
    </submittedName>
</protein>
<reference evidence="1 2" key="1">
    <citation type="submission" date="2022-10" db="EMBL/GenBank/DDBJ databases">
        <title>Sphingomonas sp.</title>
        <authorList>
            <person name="Jin C."/>
        </authorList>
    </citation>
    <scope>NUCLEOTIDE SEQUENCE [LARGE SCALE GENOMIC DNA]</scope>
    <source>
        <strain evidence="1 2">BN140010</strain>
    </source>
</reference>
<dbReference type="Proteomes" id="UP001526246">
    <property type="component" value="Unassembled WGS sequence"/>
</dbReference>
<evidence type="ECO:0000313" key="1">
    <source>
        <dbReference type="EMBL" id="MCW3798180.1"/>
    </source>
</evidence>
<evidence type="ECO:0000313" key="2">
    <source>
        <dbReference type="Proteomes" id="UP001526246"/>
    </source>
</evidence>
<accession>A0ABT3JGG8</accession>
<dbReference type="EMBL" id="JAPDOB010000002">
    <property type="protein sequence ID" value="MCW3798180.1"/>
    <property type="molecule type" value="Genomic_DNA"/>
</dbReference>
<comment type="caution">
    <text evidence="1">The sequence shown here is derived from an EMBL/GenBank/DDBJ whole genome shotgun (WGS) entry which is preliminary data.</text>
</comment>
<gene>
    <name evidence="1" type="ORF">OMW55_10225</name>
</gene>
<proteinExistence type="predicted"/>
<dbReference type="RefSeq" id="WP_264882897.1">
    <property type="nucleotide sequence ID" value="NZ_JAPDOB010000002.1"/>
</dbReference>
<organism evidence="1 2">
    <name type="scientific">Sphingomonas arvum</name>
    <dbReference type="NCBI Taxonomy" id="2992113"/>
    <lineage>
        <taxon>Bacteria</taxon>
        <taxon>Pseudomonadati</taxon>
        <taxon>Pseudomonadota</taxon>
        <taxon>Alphaproteobacteria</taxon>
        <taxon>Sphingomonadales</taxon>
        <taxon>Sphingomonadaceae</taxon>
        <taxon>Sphingomonas</taxon>
    </lineage>
</organism>
<keyword evidence="2" id="KW-1185">Reference proteome</keyword>
<sequence>MPELPSAAWSHVPDVVRDSVTPLTFTVLYYGIGAEDVGFFGEVSEKTWIERTAGATYTYKELVENPNRVVLYDEVRDRTVTINWSNYHFTISDDGVQTSYIVTDSEDSLRPFVPPDSWF</sequence>
<name>A0ABT3JGG8_9SPHN</name>